<dbReference type="PRINTS" id="PR00034">
    <property type="entry name" value="HTHCRP"/>
</dbReference>
<dbReference type="AlphaFoldDB" id="A0A509ECN5"/>
<feature type="compositionally biased region" description="Low complexity" evidence="4">
    <location>
        <begin position="301"/>
        <end position="332"/>
    </location>
</feature>
<dbReference type="EMBL" id="CABFPH010000033">
    <property type="protein sequence ID" value="VUD72036.1"/>
    <property type="molecule type" value="Genomic_DNA"/>
</dbReference>
<evidence type="ECO:0000259" key="5">
    <source>
        <dbReference type="PROSITE" id="PS51063"/>
    </source>
</evidence>
<dbReference type="InterPro" id="IPR014710">
    <property type="entry name" value="RmlC-like_jellyroll"/>
</dbReference>
<proteinExistence type="predicted"/>
<dbReference type="CDD" id="cd00092">
    <property type="entry name" value="HTH_CRP"/>
    <property type="match status" value="1"/>
</dbReference>
<accession>A0A509ECN5</accession>
<gene>
    <name evidence="6" type="primary">aadR_2</name>
    <name evidence="6" type="ORF">MET9862_02630</name>
</gene>
<feature type="compositionally biased region" description="Low complexity" evidence="4">
    <location>
        <begin position="282"/>
        <end position="292"/>
    </location>
</feature>
<keyword evidence="1" id="KW-0805">Transcription regulation</keyword>
<evidence type="ECO:0000256" key="2">
    <source>
        <dbReference type="ARBA" id="ARBA00023125"/>
    </source>
</evidence>
<evidence type="ECO:0000256" key="3">
    <source>
        <dbReference type="ARBA" id="ARBA00023163"/>
    </source>
</evidence>
<dbReference type="InterPro" id="IPR018490">
    <property type="entry name" value="cNMP-bd_dom_sf"/>
</dbReference>
<dbReference type="InterPro" id="IPR036390">
    <property type="entry name" value="WH_DNA-bd_sf"/>
</dbReference>
<dbReference type="InterPro" id="IPR036388">
    <property type="entry name" value="WH-like_DNA-bd_sf"/>
</dbReference>
<dbReference type="Proteomes" id="UP000410984">
    <property type="component" value="Unassembled WGS sequence"/>
</dbReference>
<dbReference type="Gene3D" id="1.10.10.10">
    <property type="entry name" value="Winged helix-like DNA-binding domain superfamily/Winged helix DNA-binding domain"/>
    <property type="match status" value="1"/>
</dbReference>
<dbReference type="Pfam" id="PF13545">
    <property type="entry name" value="HTH_Crp_2"/>
    <property type="match status" value="1"/>
</dbReference>
<feature type="domain" description="HTH crp-type" evidence="5">
    <location>
        <begin position="181"/>
        <end position="255"/>
    </location>
</feature>
<dbReference type="GO" id="GO:0003677">
    <property type="term" value="F:DNA binding"/>
    <property type="evidence" value="ECO:0007669"/>
    <property type="project" value="UniProtKB-KW"/>
</dbReference>
<organism evidence="6 7">
    <name type="scientific">Methylobacterium symbioticum</name>
    <dbReference type="NCBI Taxonomy" id="2584084"/>
    <lineage>
        <taxon>Bacteria</taxon>
        <taxon>Pseudomonadati</taxon>
        <taxon>Pseudomonadota</taxon>
        <taxon>Alphaproteobacteria</taxon>
        <taxon>Hyphomicrobiales</taxon>
        <taxon>Methylobacteriaceae</taxon>
        <taxon>Methylobacterium</taxon>
    </lineage>
</organism>
<dbReference type="Gene3D" id="2.60.120.10">
    <property type="entry name" value="Jelly Rolls"/>
    <property type="match status" value="1"/>
</dbReference>
<sequence>MSTLQPYLDQDGYLRNSDIIYPSKFEGPQVDFKVNLIRRDSRAAAQSAGLPGGPELALHERALRLPPVPAPATGLSALTRVDRSHVLYWQGETAGKEIEIVEGVARAVHLCESGARQILTFFWPGTVICPSAGRLLCYTVETVTPCLFRIPPPDRPAAPNSGTDEHVLGELVHLLRGISRRCALSRVAWFLLRVREHLPRCGSEPEVLKLAIPRLDIADYLGLSLETVSRCLTELKGRGIIDAAQPQDHHLPQAGAPRAHRQRLSTAPGAPPREGLPETERPAPGAAPGDDPCQPLPAIPGPSSSPERPASSATMWRGGCSRTGCRSSGSTA</sequence>
<dbReference type="InterPro" id="IPR012318">
    <property type="entry name" value="HTH_CRP"/>
</dbReference>
<evidence type="ECO:0000313" key="6">
    <source>
        <dbReference type="EMBL" id="VUD72036.1"/>
    </source>
</evidence>
<evidence type="ECO:0000256" key="1">
    <source>
        <dbReference type="ARBA" id="ARBA00023015"/>
    </source>
</evidence>
<dbReference type="SUPFAM" id="SSF46785">
    <property type="entry name" value="Winged helix' DNA-binding domain"/>
    <property type="match status" value="1"/>
</dbReference>
<name>A0A509ECN5_9HYPH</name>
<dbReference type="SMART" id="SM00419">
    <property type="entry name" value="HTH_CRP"/>
    <property type="match status" value="1"/>
</dbReference>
<dbReference type="PROSITE" id="PS51063">
    <property type="entry name" value="HTH_CRP_2"/>
    <property type="match status" value="1"/>
</dbReference>
<dbReference type="GO" id="GO:0006355">
    <property type="term" value="P:regulation of DNA-templated transcription"/>
    <property type="evidence" value="ECO:0007669"/>
    <property type="project" value="InterPro"/>
</dbReference>
<keyword evidence="2" id="KW-0238">DNA-binding</keyword>
<dbReference type="SUPFAM" id="SSF51206">
    <property type="entry name" value="cAMP-binding domain-like"/>
    <property type="match status" value="1"/>
</dbReference>
<protein>
    <submittedName>
        <fullName evidence="6">Transcriptional activatory protein AadR</fullName>
    </submittedName>
</protein>
<keyword evidence="7" id="KW-1185">Reference proteome</keyword>
<reference evidence="6 7" key="1">
    <citation type="submission" date="2019-06" db="EMBL/GenBank/DDBJ databases">
        <authorList>
            <person name="Rodrigo-Torres L."/>
            <person name="Arahal R. D."/>
            <person name="Lucena T."/>
        </authorList>
    </citation>
    <scope>NUCLEOTIDE SEQUENCE [LARGE SCALE GENOMIC DNA]</scope>
    <source>
        <strain evidence="6 7">SB0023/3</strain>
    </source>
</reference>
<evidence type="ECO:0000313" key="7">
    <source>
        <dbReference type="Proteomes" id="UP000410984"/>
    </source>
</evidence>
<evidence type="ECO:0000256" key="4">
    <source>
        <dbReference type="SAM" id="MobiDB-lite"/>
    </source>
</evidence>
<keyword evidence="3" id="KW-0804">Transcription</keyword>
<feature type="region of interest" description="Disordered" evidence="4">
    <location>
        <begin position="243"/>
        <end position="332"/>
    </location>
</feature>